<feature type="transmembrane region" description="Helical" evidence="7">
    <location>
        <begin position="20"/>
        <end position="41"/>
    </location>
</feature>
<evidence type="ECO:0000256" key="5">
    <source>
        <dbReference type="ARBA" id="ARBA00022989"/>
    </source>
</evidence>
<evidence type="ECO:0000313" key="9">
    <source>
        <dbReference type="EMBL" id="RBP47374.1"/>
    </source>
</evidence>
<protein>
    <submittedName>
        <fullName evidence="9">Putative MFS family arabinose efflux permease</fullName>
    </submittedName>
</protein>
<feature type="domain" description="Major facilitator superfamily (MFS) profile" evidence="8">
    <location>
        <begin position="1"/>
        <end position="381"/>
    </location>
</feature>
<feature type="transmembrane region" description="Helical" evidence="7">
    <location>
        <begin position="295"/>
        <end position="317"/>
    </location>
</feature>
<dbReference type="PROSITE" id="PS50850">
    <property type="entry name" value="MFS"/>
    <property type="match status" value="1"/>
</dbReference>
<comment type="caution">
    <text evidence="9">The sequence shown here is derived from an EMBL/GenBank/DDBJ whole genome shotgun (WGS) entry which is preliminary data.</text>
</comment>
<comment type="subcellular location">
    <subcellularLocation>
        <location evidence="1">Cell membrane</location>
        <topology evidence="1">Multi-pass membrane protein</topology>
    </subcellularLocation>
</comment>
<dbReference type="InterPro" id="IPR020846">
    <property type="entry name" value="MFS_dom"/>
</dbReference>
<feature type="transmembrane region" description="Helical" evidence="7">
    <location>
        <begin position="270"/>
        <end position="289"/>
    </location>
</feature>
<keyword evidence="4 7" id="KW-0812">Transmembrane</keyword>
<evidence type="ECO:0000256" key="3">
    <source>
        <dbReference type="ARBA" id="ARBA00022475"/>
    </source>
</evidence>
<dbReference type="SUPFAM" id="SSF103473">
    <property type="entry name" value="MFS general substrate transporter"/>
    <property type="match status" value="1"/>
</dbReference>
<feature type="transmembrane region" description="Helical" evidence="7">
    <location>
        <begin position="157"/>
        <end position="174"/>
    </location>
</feature>
<keyword evidence="3" id="KW-1003">Cell membrane</keyword>
<dbReference type="PANTHER" id="PTHR23513:SF11">
    <property type="entry name" value="STAPHYLOFERRIN A TRANSPORTER"/>
    <property type="match status" value="1"/>
</dbReference>
<evidence type="ECO:0000256" key="7">
    <source>
        <dbReference type="SAM" id="Phobius"/>
    </source>
</evidence>
<gene>
    <name evidence="9" type="ORF">DES53_101171</name>
</gene>
<evidence type="ECO:0000259" key="8">
    <source>
        <dbReference type="PROSITE" id="PS50850"/>
    </source>
</evidence>
<dbReference type="CDD" id="cd06173">
    <property type="entry name" value="MFS_MefA_like"/>
    <property type="match status" value="1"/>
</dbReference>
<evidence type="ECO:0000256" key="4">
    <source>
        <dbReference type="ARBA" id="ARBA00022692"/>
    </source>
</evidence>
<dbReference type="InterPro" id="IPR010290">
    <property type="entry name" value="TM_effector"/>
</dbReference>
<feature type="transmembrane region" description="Helical" evidence="7">
    <location>
        <begin position="206"/>
        <end position="230"/>
    </location>
</feature>
<dbReference type="GO" id="GO:0005886">
    <property type="term" value="C:plasma membrane"/>
    <property type="evidence" value="ECO:0007669"/>
    <property type="project" value="UniProtKB-SubCell"/>
</dbReference>
<organism evidence="9 10">
    <name type="scientific">Roseimicrobium gellanilyticum</name>
    <dbReference type="NCBI Taxonomy" id="748857"/>
    <lineage>
        <taxon>Bacteria</taxon>
        <taxon>Pseudomonadati</taxon>
        <taxon>Verrucomicrobiota</taxon>
        <taxon>Verrucomicrobiia</taxon>
        <taxon>Verrucomicrobiales</taxon>
        <taxon>Verrucomicrobiaceae</taxon>
        <taxon>Roseimicrobium</taxon>
    </lineage>
</organism>
<evidence type="ECO:0000256" key="6">
    <source>
        <dbReference type="ARBA" id="ARBA00023136"/>
    </source>
</evidence>
<dbReference type="GO" id="GO:0022857">
    <property type="term" value="F:transmembrane transporter activity"/>
    <property type="evidence" value="ECO:0007669"/>
    <property type="project" value="InterPro"/>
</dbReference>
<proteinExistence type="predicted"/>
<keyword evidence="6 7" id="KW-0472">Membrane</keyword>
<feature type="transmembrane region" description="Helical" evidence="7">
    <location>
        <begin position="329"/>
        <end position="349"/>
    </location>
</feature>
<dbReference type="Gene3D" id="1.20.1250.20">
    <property type="entry name" value="MFS general substrate transporter like domains"/>
    <property type="match status" value="1"/>
</dbReference>
<accession>A0A366HV14</accession>
<dbReference type="EMBL" id="QNRR01000001">
    <property type="protein sequence ID" value="RBP47374.1"/>
    <property type="molecule type" value="Genomic_DNA"/>
</dbReference>
<feature type="transmembrane region" description="Helical" evidence="7">
    <location>
        <begin position="62"/>
        <end position="81"/>
    </location>
</feature>
<evidence type="ECO:0000256" key="2">
    <source>
        <dbReference type="ARBA" id="ARBA00022448"/>
    </source>
</evidence>
<dbReference type="PANTHER" id="PTHR23513">
    <property type="entry name" value="INTEGRAL MEMBRANE EFFLUX PROTEIN-RELATED"/>
    <property type="match status" value="1"/>
</dbReference>
<evidence type="ECO:0000313" key="10">
    <source>
        <dbReference type="Proteomes" id="UP000253426"/>
    </source>
</evidence>
<feature type="transmembrane region" description="Helical" evidence="7">
    <location>
        <begin position="355"/>
        <end position="377"/>
    </location>
</feature>
<dbReference type="Pfam" id="PF05977">
    <property type="entry name" value="MFS_3"/>
    <property type="match status" value="1"/>
</dbReference>
<reference evidence="9 10" key="1">
    <citation type="submission" date="2018-06" db="EMBL/GenBank/DDBJ databases">
        <title>Genomic Encyclopedia of Type Strains, Phase IV (KMG-IV): sequencing the most valuable type-strain genomes for metagenomic binning, comparative biology and taxonomic classification.</title>
        <authorList>
            <person name="Goeker M."/>
        </authorList>
    </citation>
    <scope>NUCLEOTIDE SEQUENCE [LARGE SCALE GENOMIC DNA]</scope>
    <source>
        <strain evidence="9 10">DSM 25532</strain>
    </source>
</reference>
<dbReference type="InterPro" id="IPR036259">
    <property type="entry name" value="MFS_trans_sf"/>
</dbReference>
<feature type="transmembrane region" description="Helical" evidence="7">
    <location>
        <begin position="87"/>
        <end position="113"/>
    </location>
</feature>
<name>A0A366HV14_9BACT</name>
<keyword evidence="10" id="KW-1185">Reference proteome</keyword>
<keyword evidence="5 7" id="KW-1133">Transmembrane helix</keyword>
<dbReference type="AlphaFoldDB" id="A0A366HV14"/>
<keyword evidence="2" id="KW-0813">Transport</keyword>
<evidence type="ECO:0000256" key="1">
    <source>
        <dbReference type="ARBA" id="ARBA00004651"/>
    </source>
</evidence>
<sequence length="396" mass="42302">MTGETISMLGTWMQQTAQGWVVAGLTSSAFTLGLIHFCSGIPMLLLTMHGGLAADRYDKRRILIITQVVQIVLAISIGWLVGSGQIAVWHVVVAGVLLGISTAFEMPAAAALVPELVERSQLKAAIAVDRSTFHATRLAGPALGGWLIAQLGTASAFYANALSFVALIVAMISLHPRPRGTDEEEAMRKTGMKEGFHYVRRDKPTLAMIWLLATLTTCISPFFMITMPLYSRHVLQIDAQSHGFLMASSGIGAFLGSLWLMTIKSDRRAMYLRLGAAVVCVCMLSLALAQHLWQAITAMSILTLGTSTMFGLANTIVQERAPDAIRGRVSAILGLSFFGVLPFSGLAVSEIADLVGLRVAMAGGSLLFGLSAGLLLYSHRRLCMKQPVAVAVGSEA</sequence>
<dbReference type="Proteomes" id="UP000253426">
    <property type="component" value="Unassembled WGS sequence"/>
</dbReference>
<feature type="transmembrane region" description="Helical" evidence="7">
    <location>
        <begin position="242"/>
        <end position="263"/>
    </location>
</feature>
<dbReference type="OrthoDB" id="9775268at2"/>